<evidence type="ECO:0000256" key="2">
    <source>
        <dbReference type="SAM" id="Phobius"/>
    </source>
</evidence>
<dbReference type="SUPFAM" id="SSF158472">
    <property type="entry name" value="HAMP domain-like"/>
    <property type="match status" value="1"/>
</dbReference>
<dbReference type="GO" id="GO:0016020">
    <property type="term" value="C:membrane"/>
    <property type="evidence" value="ECO:0007669"/>
    <property type="project" value="InterPro"/>
</dbReference>
<dbReference type="Pfam" id="PF00672">
    <property type="entry name" value="HAMP"/>
    <property type="match status" value="1"/>
</dbReference>
<dbReference type="AlphaFoldDB" id="A0A1G2IHC6"/>
<sequence length="215" mass="24487">MSTLSFKIAYPIVIAGFFVIVSVIALNYNSLNASFYIILSFLTVYLFLFGFATGQNFAAPVKRLLKKADDLSRGDLKSRFYSESKDEIGQLSSVFNRIADRLEESNTENEKIEKSVGIKVEAETQSLKDIINALEQKVQNRTLEVQKMVRDLEKFKEYSGEKEADSIVLKNQILELKEKLEKHGDKKTKIKNEGEESGKTEKPEKIENEKTDEKS</sequence>
<keyword evidence="2" id="KW-0472">Membrane</keyword>
<gene>
    <name evidence="4" type="ORF">A2908_00785</name>
</gene>
<dbReference type="PANTHER" id="PTHR32089:SF112">
    <property type="entry name" value="LYSOZYME-LIKE PROTEIN-RELATED"/>
    <property type="match status" value="1"/>
</dbReference>
<dbReference type="Gene3D" id="6.10.340.10">
    <property type="match status" value="1"/>
</dbReference>
<dbReference type="SMART" id="SM00304">
    <property type="entry name" value="HAMP"/>
    <property type="match status" value="1"/>
</dbReference>
<feature type="region of interest" description="Disordered" evidence="1">
    <location>
        <begin position="181"/>
        <end position="215"/>
    </location>
</feature>
<feature type="transmembrane region" description="Helical" evidence="2">
    <location>
        <begin position="9"/>
        <end position="28"/>
    </location>
</feature>
<dbReference type="Proteomes" id="UP000176774">
    <property type="component" value="Unassembled WGS sequence"/>
</dbReference>
<evidence type="ECO:0000256" key="1">
    <source>
        <dbReference type="SAM" id="MobiDB-lite"/>
    </source>
</evidence>
<dbReference type="STRING" id="1802214.A2908_00785"/>
<dbReference type="CDD" id="cd06225">
    <property type="entry name" value="HAMP"/>
    <property type="match status" value="1"/>
</dbReference>
<dbReference type="InterPro" id="IPR003660">
    <property type="entry name" value="HAMP_dom"/>
</dbReference>
<dbReference type="EMBL" id="MHPA01000005">
    <property type="protein sequence ID" value="OGZ73870.1"/>
    <property type="molecule type" value="Genomic_DNA"/>
</dbReference>
<feature type="compositionally biased region" description="Basic and acidic residues" evidence="1">
    <location>
        <begin position="190"/>
        <end position="215"/>
    </location>
</feature>
<feature type="domain" description="HAMP" evidence="3">
    <location>
        <begin position="55"/>
        <end position="107"/>
    </location>
</feature>
<organism evidence="4 5">
    <name type="scientific">Candidatus Staskawiczbacteria bacterium RIFCSPLOWO2_01_FULL_38_12b</name>
    <dbReference type="NCBI Taxonomy" id="1802214"/>
    <lineage>
        <taxon>Bacteria</taxon>
        <taxon>Candidatus Staskawicziibacteriota</taxon>
    </lineage>
</organism>
<dbReference type="PANTHER" id="PTHR32089">
    <property type="entry name" value="METHYL-ACCEPTING CHEMOTAXIS PROTEIN MCPB"/>
    <property type="match status" value="1"/>
</dbReference>
<proteinExistence type="predicted"/>
<keyword evidence="2" id="KW-0812">Transmembrane</keyword>
<evidence type="ECO:0000313" key="5">
    <source>
        <dbReference type="Proteomes" id="UP000176774"/>
    </source>
</evidence>
<feature type="transmembrane region" description="Helical" evidence="2">
    <location>
        <begin position="34"/>
        <end position="58"/>
    </location>
</feature>
<name>A0A1G2IHC6_9BACT</name>
<evidence type="ECO:0000313" key="4">
    <source>
        <dbReference type="EMBL" id="OGZ73870.1"/>
    </source>
</evidence>
<accession>A0A1G2IHC6</accession>
<reference evidence="4 5" key="1">
    <citation type="journal article" date="2016" name="Nat. Commun.">
        <title>Thousands of microbial genomes shed light on interconnected biogeochemical processes in an aquifer system.</title>
        <authorList>
            <person name="Anantharaman K."/>
            <person name="Brown C.T."/>
            <person name="Hug L.A."/>
            <person name="Sharon I."/>
            <person name="Castelle C.J."/>
            <person name="Probst A.J."/>
            <person name="Thomas B.C."/>
            <person name="Singh A."/>
            <person name="Wilkins M.J."/>
            <person name="Karaoz U."/>
            <person name="Brodie E.L."/>
            <person name="Williams K.H."/>
            <person name="Hubbard S.S."/>
            <person name="Banfield J.F."/>
        </authorList>
    </citation>
    <scope>NUCLEOTIDE SEQUENCE [LARGE SCALE GENOMIC DNA]</scope>
</reference>
<dbReference type="GO" id="GO:0007165">
    <property type="term" value="P:signal transduction"/>
    <property type="evidence" value="ECO:0007669"/>
    <property type="project" value="InterPro"/>
</dbReference>
<keyword evidence="2" id="KW-1133">Transmembrane helix</keyword>
<evidence type="ECO:0000259" key="3">
    <source>
        <dbReference type="PROSITE" id="PS50885"/>
    </source>
</evidence>
<protein>
    <recommendedName>
        <fullName evidence="3">HAMP domain-containing protein</fullName>
    </recommendedName>
</protein>
<comment type="caution">
    <text evidence="4">The sequence shown here is derived from an EMBL/GenBank/DDBJ whole genome shotgun (WGS) entry which is preliminary data.</text>
</comment>
<dbReference type="PROSITE" id="PS50885">
    <property type="entry name" value="HAMP"/>
    <property type="match status" value="1"/>
</dbReference>